<evidence type="ECO:0000313" key="2">
    <source>
        <dbReference type="EMBL" id="GAA3396977.1"/>
    </source>
</evidence>
<feature type="domain" description="NACHT N-terminal Helical" evidence="1">
    <location>
        <begin position="3"/>
        <end position="224"/>
    </location>
</feature>
<dbReference type="Pfam" id="PF22738">
    <property type="entry name" value="NNH7"/>
    <property type="match status" value="1"/>
</dbReference>
<dbReference type="InterPro" id="IPR054567">
    <property type="entry name" value="NNH7"/>
</dbReference>
<dbReference type="EMBL" id="BAAAYN010000062">
    <property type="protein sequence ID" value="GAA3396977.1"/>
    <property type="molecule type" value="Genomic_DNA"/>
</dbReference>
<dbReference type="RefSeq" id="WP_345733114.1">
    <property type="nucleotide sequence ID" value="NZ_BAAAYN010000062.1"/>
</dbReference>
<organism evidence="2 3">
    <name type="scientific">Cryptosporangium minutisporangium</name>
    <dbReference type="NCBI Taxonomy" id="113569"/>
    <lineage>
        <taxon>Bacteria</taxon>
        <taxon>Bacillati</taxon>
        <taxon>Actinomycetota</taxon>
        <taxon>Actinomycetes</taxon>
        <taxon>Cryptosporangiales</taxon>
        <taxon>Cryptosporangiaceae</taxon>
        <taxon>Cryptosporangium</taxon>
    </lineage>
</organism>
<reference evidence="3" key="1">
    <citation type="journal article" date="2019" name="Int. J. Syst. Evol. Microbiol.">
        <title>The Global Catalogue of Microorganisms (GCM) 10K type strain sequencing project: providing services to taxonomists for standard genome sequencing and annotation.</title>
        <authorList>
            <consortium name="The Broad Institute Genomics Platform"/>
            <consortium name="The Broad Institute Genome Sequencing Center for Infectious Disease"/>
            <person name="Wu L."/>
            <person name="Ma J."/>
        </authorList>
    </citation>
    <scope>NUCLEOTIDE SEQUENCE [LARGE SCALE GENOMIC DNA]</scope>
    <source>
        <strain evidence="3">JCM 9458</strain>
    </source>
</reference>
<dbReference type="Proteomes" id="UP001501676">
    <property type="component" value="Unassembled WGS sequence"/>
</dbReference>
<proteinExistence type="predicted"/>
<accession>A0ABP6TAV7</accession>
<sequence length="1012" mass="110657">MGLTYADAVLLLGGRQNKIVSALDTLTGGALLAASAGGSALALSLFDAKGELARLSHSLVNGLSERIRGLGRFERSERLAAAHAIVVLTAYFEELAAAPLPFAPEQLRLSAADQTRLAGHPSGGDGLRPVTAALLRADVPLPGPDQPYEAMVSTLRAYYETLSRAVIDLLNGLAVWDDLTETERETCASTLRRALPPGAVARYEELVRRLALECPEVGLWLNLVDHQATRAVVRQGFDQLEQTLAALASGRLPDDRRHALTRAYRADLDRSIASTGDIPDGLRLPSLHAGYITPRFCVARGGRGARFAEESWWDDVPVRDDLEDFLAGYLTTPQATEAPLLVLGQPGSGKSVLTRVLAGTLPPGEFLVVRVVLRDVPADADLQTQIEDAVRTVTGEELTWPALARSGGGALGVVILDGFDELLQATGVSQTDYLQRVAAFQQREADQGRPVAVVVTTRTAVADRARTVPGTVAVRLEPFGESQVAHWLEIWNDHNAVATPGRRPLRPATVLAHGELASQPLLLLMLALYDAETDALRSDERLRTTELYERLLLRFVERELHKTGTGPADTHAIEQELTRLAVVAFAMFNRGQQWVTEAELDADLAALLPEPAATDPAGRGLRAPSSAAEVVVGRFFFVHEARATRDDTRLRTYEFLHATFGEYLVARLVTRELDELVDTVRHATRRGRPPAADDTLLHALLSFVPLTSRATTAAFVAERLATLNGPDREALRDVLLGLFRRSLDARHDDRHRGYQPWRASLPARCATYSANLVLLAVFAAGEITSDELFPDDDSPVDRWRDLALLWRSQLRFWGTVAESLAVERTRADGRRRVRVRARETPADRGDIWGLDPRWFHDLDPAIAGLWFTGYQSDEVVAGTTLACAQGLDTLVHALAPLFGTLGTAALNTFIDARAEYELRRYPGRMPSDGVPVPWEPVSGVHALLRLWLARSRDAPIDDLAGAYAGCLPFARDFGDRPPVHGYRELVLGMFAQDRARLPEDFVASAITYLGAR</sequence>
<dbReference type="Gene3D" id="3.40.50.300">
    <property type="entry name" value="P-loop containing nucleotide triphosphate hydrolases"/>
    <property type="match status" value="1"/>
</dbReference>
<keyword evidence="3" id="KW-1185">Reference proteome</keyword>
<comment type="caution">
    <text evidence="2">The sequence shown here is derived from an EMBL/GenBank/DDBJ whole genome shotgun (WGS) entry which is preliminary data.</text>
</comment>
<dbReference type="SUPFAM" id="SSF52540">
    <property type="entry name" value="P-loop containing nucleoside triphosphate hydrolases"/>
    <property type="match status" value="1"/>
</dbReference>
<gene>
    <name evidence="2" type="ORF">GCM10020369_75520</name>
</gene>
<evidence type="ECO:0000313" key="3">
    <source>
        <dbReference type="Proteomes" id="UP001501676"/>
    </source>
</evidence>
<name>A0ABP6TAV7_9ACTN</name>
<evidence type="ECO:0000259" key="1">
    <source>
        <dbReference type="Pfam" id="PF22738"/>
    </source>
</evidence>
<protein>
    <recommendedName>
        <fullName evidence="1">NACHT N-terminal Helical domain-containing protein</fullName>
    </recommendedName>
</protein>
<dbReference type="InterPro" id="IPR027417">
    <property type="entry name" value="P-loop_NTPase"/>
</dbReference>